<dbReference type="AlphaFoldDB" id="A0A3A1WEC0"/>
<dbReference type="Pfam" id="PF06904">
    <property type="entry name" value="Extensin-like_C"/>
    <property type="match status" value="1"/>
</dbReference>
<keyword evidence="4" id="KW-1185">Reference proteome</keyword>
<name>A0A3A1WEC0_9HYPH</name>
<feature type="compositionally biased region" description="Low complexity" evidence="1">
    <location>
        <begin position="73"/>
        <end position="89"/>
    </location>
</feature>
<dbReference type="InterPro" id="IPR009683">
    <property type="entry name" value="Extensin-like_C"/>
</dbReference>
<reference evidence="4" key="1">
    <citation type="submission" date="2018-09" db="EMBL/GenBank/DDBJ databases">
        <authorList>
            <person name="Tuo L."/>
        </authorList>
    </citation>
    <scope>NUCLEOTIDE SEQUENCE [LARGE SCALE GENOMIC DNA]</scope>
    <source>
        <strain evidence="4">M2BS4Y-1</strain>
    </source>
</reference>
<dbReference type="EMBL" id="QYRN01000016">
    <property type="protein sequence ID" value="RIX97306.1"/>
    <property type="molecule type" value="Genomic_DNA"/>
</dbReference>
<evidence type="ECO:0000313" key="4">
    <source>
        <dbReference type="Proteomes" id="UP000265750"/>
    </source>
</evidence>
<sequence>MPAEAPAADRSPGEAAQPTAPAADAPLPGPATPPEAAAVPVPEARPPAPADGAQAPSDAAPAEPKPPAPPSAATPAEPGSTAPEAAAPAPNAPQPAYVPPEKARTEPEPGAPDVPAMAVTPAETVEAAAAVEDAVSCERELKARGAEFTVDATIAEGDCGVLRPVAVTRLSNGTRIEPGTVMLCRAALALDVWVSEGVEPAARAEFDGARVKALTHASTYVCRARASESRISEHSRGSAIDIAGFELSNGTVLPVEATEPGTPADRFAAAVRRAACGPFRTVLGPGTDSDHGTHLHLDIAARRADATYCR</sequence>
<feature type="compositionally biased region" description="Low complexity" evidence="1">
    <location>
        <begin position="13"/>
        <end position="26"/>
    </location>
</feature>
<proteinExistence type="predicted"/>
<evidence type="ECO:0000313" key="3">
    <source>
        <dbReference type="EMBL" id="RIX97306.1"/>
    </source>
</evidence>
<organism evidence="3 4">
    <name type="scientific">Aureimonas flava</name>
    <dbReference type="NCBI Taxonomy" id="2320271"/>
    <lineage>
        <taxon>Bacteria</taxon>
        <taxon>Pseudomonadati</taxon>
        <taxon>Pseudomonadota</taxon>
        <taxon>Alphaproteobacteria</taxon>
        <taxon>Hyphomicrobiales</taxon>
        <taxon>Aurantimonadaceae</taxon>
        <taxon>Aureimonas</taxon>
    </lineage>
</organism>
<evidence type="ECO:0000259" key="2">
    <source>
        <dbReference type="Pfam" id="PF06904"/>
    </source>
</evidence>
<evidence type="ECO:0000256" key="1">
    <source>
        <dbReference type="SAM" id="MobiDB-lite"/>
    </source>
</evidence>
<comment type="caution">
    <text evidence="3">The sequence shown here is derived from an EMBL/GenBank/DDBJ whole genome shotgun (WGS) entry which is preliminary data.</text>
</comment>
<protein>
    <recommendedName>
        <fullName evidence="2">Extensin-like C-terminal domain-containing protein</fullName>
    </recommendedName>
</protein>
<accession>A0A3A1WEC0</accession>
<gene>
    <name evidence="3" type="ORF">D3218_19020</name>
</gene>
<feature type="region of interest" description="Disordered" evidence="1">
    <location>
        <begin position="1"/>
        <end position="116"/>
    </location>
</feature>
<dbReference type="Proteomes" id="UP000265750">
    <property type="component" value="Unassembled WGS sequence"/>
</dbReference>
<feature type="domain" description="Extensin-like C-terminal" evidence="2">
    <location>
        <begin position="136"/>
        <end position="310"/>
    </location>
</feature>
<feature type="compositionally biased region" description="Pro residues" evidence="1">
    <location>
        <begin position="63"/>
        <end position="72"/>
    </location>
</feature>